<feature type="compositionally biased region" description="Low complexity" evidence="1">
    <location>
        <begin position="57"/>
        <end position="67"/>
    </location>
</feature>
<sequence>MHPNSLKRLTLALLLSGSCTAALAQYVWLDNKGVKQYSDVPPPASVPNNRILKSPGALPQAAPPAADSDTDAETAKEEGSTTKGPPTLAEKNADFQKRRTEQAEKEKQAAEQAKQAAAKKKSCDQVGNYQRALQSGQRITRLSPTGERIYLTDEERASAVRENRQTLSDCK</sequence>
<keyword evidence="2" id="KW-0732">Signal</keyword>
<dbReference type="AlphaFoldDB" id="A0A8J3AW06"/>
<dbReference type="Pfam" id="PF13511">
    <property type="entry name" value="DUF4124"/>
    <property type="match status" value="1"/>
</dbReference>
<evidence type="ECO:0000256" key="1">
    <source>
        <dbReference type="SAM" id="MobiDB-lite"/>
    </source>
</evidence>
<proteinExistence type="predicted"/>
<feature type="compositionally biased region" description="Basic and acidic residues" evidence="1">
    <location>
        <begin position="91"/>
        <end position="109"/>
    </location>
</feature>
<gene>
    <name evidence="4" type="ORF">GCM10011430_17830</name>
</gene>
<reference evidence="4" key="2">
    <citation type="submission" date="2020-09" db="EMBL/GenBank/DDBJ databases">
        <authorList>
            <person name="Sun Q."/>
            <person name="Sedlacek I."/>
        </authorList>
    </citation>
    <scope>NUCLEOTIDE SEQUENCE</scope>
    <source>
        <strain evidence="4">CCM 7664</strain>
    </source>
</reference>
<accession>A0A8J3AW06</accession>
<evidence type="ECO:0000313" key="4">
    <source>
        <dbReference type="EMBL" id="GGI54609.1"/>
    </source>
</evidence>
<dbReference type="EMBL" id="BMDP01000002">
    <property type="protein sequence ID" value="GGI54609.1"/>
    <property type="molecule type" value="Genomic_DNA"/>
</dbReference>
<organism evidence="4 5">
    <name type="scientific">Oxalicibacterium solurbis</name>
    <dbReference type="NCBI Taxonomy" id="69280"/>
    <lineage>
        <taxon>Bacteria</taxon>
        <taxon>Pseudomonadati</taxon>
        <taxon>Pseudomonadota</taxon>
        <taxon>Betaproteobacteria</taxon>
        <taxon>Burkholderiales</taxon>
        <taxon>Oxalobacteraceae</taxon>
        <taxon>Oxalicibacterium</taxon>
    </lineage>
</organism>
<evidence type="ECO:0000313" key="5">
    <source>
        <dbReference type="Proteomes" id="UP000627205"/>
    </source>
</evidence>
<evidence type="ECO:0000259" key="3">
    <source>
        <dbReference type="Pfam" id="PF13511"/>
    </source>
</evidence>
<evidence type="ECO:0000256" key="2">
    <source>
        <dbReference type="SAM" id="SignalP"/>
    </source>
</evidence>
<dbReference type="Proteomes" id="UP000627205">
    <property type="component" value="Unassembled WGS sequence"/>
</dbReference>
<dbReference type="RefSeq" id="WP_188420738.1">
    <property type="nucleotide sequence ID" value="NZ_BMDP01000002.1"/>
</dbReference>
<name>A0A8J3AW06_9BURK</name>
<keyword evidence="5" id="KW-1185">Reference proteome</keyword>
<feature type="chain" id="PRO_5035275375" description="DUF4124 domain-containing protein" evidence="2">
    <location>
        <begin position="25"/>
        <end position="171"/>
    </location>
</feature>
<feature type="region of interest" description="Disordered" evidence="1">
    <location>
        <begin position="38"/>
        <end position="126"/>
    </location>
</feature>
<feature type="domain" description="DUF4124" evidence="3">
    <location>
        <begin position="12"/>
        <end position="66"/>
    </location>
</feature>
<dbReference type="InterPro" id="IPR025392">
    <property type="entry name" value="DUF4124"/>
</dbReference>
<feature type="signal peptide" evidence="2">
    <location>
        <begin position="1"/>
        <end position="24"/>
    </location>
</feature>
<dbReference type="PROSITE" id="PS51257">
    <property type="entry name" value="PROKAR_LIPOPROTEIN"/>
    <property type="match status" value="1"/>
</dbReference>
<reference evidence="4" key="1">
    <citation type="journal article" date="2014" name="Int. J. Syst. Evol. Microbiol.">
        <title>Complete genome sequence of Corynebacterium casei LMG S-19264T (=DSM 44701T), isolated from a smear-ripened cheese.</title>
        <authorList>
            <consortium name="US DOE Joint Genome Institute (JGI-PGF)"/>
            <person name="Walter F."/>
            <person name="Albersmeier A."/>
            <person name="Kalinowski J."/>
            <person name="Ruckert C."/>
        </authorList>
    </citation>
    <scope>NUCLEOTIDE SEQUENCE</scope>
    <source>
        <strain evidence="4">CCM 7664</strain>
    </source>
</reference>
<comment type="caution">
    <text evidence="4">The sequence shown here is derived from an EMBL/GenBank/DDBJ whole genome shotgun (WGS) entry which is preliminary data.</text>
</comment>
<protein>
    <recommendedName>
        <fullName evidence="3">DUF4124 domain-containing protein</fullName>
    </recommendedName>
</protein>